<dbReference type="Gene3D" id="3.30.2140.10">
    <property type="entry name" value="Arylamine N-acetyltransferase"/>
    <property type="match status" value="1"/>
</dbReference>
<comment type="caution">
    <text evidence="3">The sequence shown here is derived from an EMBL/GenBank/DDBJ whole genome shotgun (WGS) entry which is preliminary data.</text>
</comment>
<dbReference type="RefSeq" id="WP_221187642.1">
    <property type="nucleotide sequence ID" value="NZ_JACHXR010000001.1"/>
</dbReference>
<dbReference type="Gene3D" id="2.40.128.150">
    <property type="entry name" value="Cysteine proteinases"/>
    <property type="match status" value="1"/>
</dbReference>
<accession>A0A7W5ER05</accession>
<organism evidence="3 4">
    <name type="scientific">Halomonas stenophila</name>
    <dbReference type="NCBI Taxonomy" id="795312"/>
    <lineage>
        <taxon>Bacteria</taxon>
        <taxon>Pseudomonadati</taxon>
        <taxon>Pseudomonadota</taxon>
        <taxon>Gammaproteobacteria</taxon>
        <taxon>Oceanospirillales</taxon>
        <taxon>Halomonadaceae</taxon>
        <taxon>Halomonas</taxon>
    </lineage>
</organism>
<evidence type="ECO:0000256" key="2">
    <source>
        <dbReference type="RuleBase" id="RU003452"/>
    </source>
</evidence>
<name>A0A7W5ER05_9GAMM</name>
<sequence>MSDFTITGHGGVRVLVLGRAQEVMETVCAELADAGLQVTGTVEPEAAEVRYHADGFDLIAFGRGIPARIKDRLKRVYSAQNPYVRLLDTFAPRAAWQILSALEDGPCAPPVDLDAYCQRIGYRGPRTPTLKTLHSLVELHSAAIVFEALDVLLGHGVDLDPVAVDRKLIASGRGGYCYEQNGLMKRVLMAMGFEVDGLIARVRWGQPPGAAPMPRSHMALRVTIDAVPWLVDVGFGGWGPSAPLRMDTVTPQATRHETFRVLPFGDSLMVQSRSSDPWWSLYELSTEPQLAADFEPFNWYTATHPGSPFKRSLMVARTTSAGRFTLLNDRLTIRRPDGEIHRQTLDVDGIEATLRETFSLPVQPAWRSAIQQAVASDTEPAEEA</sequence>
<dbReference type="Proteomes" id="UP000518892">
    <property type="component" value="Unassembled WGS sequence"/>
</dbReference>
<dbReference type="InterPro" id="IPR001447">
    <property type="entry name" value="Arylamine_N-AcTrfase"/>
</dbReference>
<evidence type="ECO:0000313" key="4">
    <source>
        <dbReference type="Proteomes" id="UP000518892"/>
    </source>
</evidence>
<dbReference type="Pfam" id="PF00797">
    <property type="entry name" value="Acetyltransf_2"/>
    <property type="match status" value="1"/>
</dbReference>
<dbReference type="EMBL" id="JACHXR010000001">
    <property type="protein sequence ID" value="MBB3229701.1"/>
    <property type="molecule type" value="Genomic_DNA"/>
</dbReference>
<dbReference type="PRINTS" id="PR01543">
    <property type="entry name" value="ANATRNSFRASE"/>
</dbReference>
<evidence type="ECO:0000313" key="3">
    <source>
        <dbReference type="EMBL" id="MBB3229701.1"/>
    </source>
</evidence>
<keyword evidence="3" id="KW-0012">Acyltransferase</keyword>
<keyword evidence="3" id="KW-0808">Transferase</keyword>
<reference evidence="3 4" key="1">
    <citation type="submission" date="2020-08" db="EMBL/GenBank/DDBJ databases">
        <title>Genomic Encyclopedia of Type Strains, Phase III (KMG-III): the genomes of soil and plant-associated and newly described type strains.</title>
        <authorList>
            <person name="Whitman W."/>
        </authorList>
    </citation>
    <scope>NUCLEOTIDE SEQUENCE [LARGE SCALE GENOMIC DNA]</scope>
    <source>
        <strain evidence="3 4">CECT 7744</strain>
    </source>
</reference>
<evidence type="ECO:0000256" key="1">
    <source>
        <dbReference type="ARBA" id="ARBA00006547"/>
    </source>
</evidence>
<dbReference type="SUPFAM" id="SSF54001">
    <property type="entry name" value="Cysteine proteinases"/>
    <property type="match status" value="1"/>
</dbReference>
<protein>
    <submittedName>
        <fullName evidence="3">N-hydroxyarylamine O-acetyltransferase</fullName>
        <ecNumber evidence="3">2.3.1.118</ecNumber>
    </submittedName>
</protein>
<dbReference type="PANTHER" id="PTHR11786:SF0">
    <property type="entry name" value="ARYLAMINE N-ACETYLTRANSFERASE 4-RELATED"/>
    <property type="match status" value="1"/>
</dbReference>
<proteinExistence type="inferred from homology"/>
<dbReference type="AlphaFoldDB" id="A0A7W5ER05"/>
<gene>
    <name evidence="3" type="ORF">FHR97_000516</name>
</gene>
<comment type="similarity">
    <text evidence="1 2">Belongs to the arylamine N-acetyltransferase family.</text>
</comment>
<dbReference type="InterPro" id="IPR038765">
    <property type="entry name" value="Papain-like_cys_pep_sf"/>
</dbReference>
<dbReference type="GO" id="GO:0046990">
    <property type="term" value="F:N-hydroxyarylamine O-acetyltransferase activity"/>
    <property type="evidence" value="ECO:0007669"/>
    <property type="project" value="UniProtKB-EC"/>
</dbReference>
<dbReference type="PANTHER" id="PTHR11786">
    <property type="entry name" value="N-HYDROXYARYLAMINE O-ACETYLTRANSFERASE"/>
    <property type="match status" value="1"/>
</dbReference>
<keyword evidence="4" id="KW-1185">Reference proteome</keyword>
<dbReference type="EC" id="2.3.1.118" evidence="3"/>